<dbReference type="Pfam" id="PF07464">
    <property type="entry name" value="ApoLp-III"/>
    <property type="match status" value="1"/>
</dbReference>
<evidence type="ECO:0008006" key="5">
    <source>
        <dbReference type="Google" id="ProtNLM"/>
    </source>
</evidence>
<feature type="coiled-coil region" evidence="1">
    <location>
        <begin position="79"/>
        <end position="113"/>
    </location>
</feature>
<evidence type="ECO:0000256" key="1">
    <source>
        <dbReference type="SAM" id="Coils"/>
    </source>
</evidence>
<reference evidence="3 4" key="1">
    <citation type="submission" date="2020-04" db="EMBL/GenBank/DDBJ databases">
        <authorList>
            <person name="Alioto T."/>
            <person name="Alioto T."/>
            <person name="Gomez Garrido J."/>
        </authorList>
    </citation>
    <scope>NUCLEOTIDE SEQUENCE [LARGE SCALE GENOMIC DNA]</scope>
</reference>
<dbReference type="GO" id="GO:0008289">
    <property type="term" value="F:lipid binding"/>
    <property type="evidence" value="ECO:0007669"/>
    <property type="project" value="InterPro"/>
</dbReference>
<dbReference type="GO" id="GO:0005576">
    <property type="term" value="C:extracellular region"/>
    <property type="evidence" value="ECO:0007669"/>
    <property type="project" value="InterPro"/>
</dbReference>
<evidence type="ECO:0000256" key="2">
    <source>
        <dbReference type="SAM" id="SignalP"/>
    </source>
</evidence>
<dbReference type="InterPro" id="IPR010009">
    <property type="entry name" value="ApoLp-III"/>
</dbReference>
<gene>
    <name evidence="3" type="ORF">CLODIP_2_CD01522</name>
</gene>
<protein>
    <recommendedName>
        <fullName evidence="5">SXP/RAL-2 family protein Ani s 5-like cation-binding domain-containing protein</fullName>
    </recommendedName>
</protein>
<proteinExistence type="predicted"/>
<name>A0A8S1C320_9INSE</name>
<dbReference type="EMBL" id="CADEPI010000024">
    <property type="protein sequence ID" value="CAB3366350.1"/>
    <property type="molecule type" value="Genomic_DNA"/>
</dbReference>
<sequence length="194" mass="20717">MKTAVVLVALFAISQAALVRREAPEFPSLEELVKTAQENVKTFTDQVSALFTPGDEQKAAFAKVGATLSNQTAIFTTNLQNLVDNLNNAAQENQALKDTAERLNSTLRGLIGEQNAQQAQEATAELSTKVQTAVSTVVEEASKIAKNVETETAPIRAEVQQATKQAVDQAVELAKYFQAQIQNAISGSTPAPST</sequence>
<evidence type="ECO:0000313" key="3">
    <source>
        <dbReference type="EMBL" id="CAB3366350.1"/>
    </source>
</evidence>
<keyword evidence="4" id="KW-1185">Reference proteome</keyword>
<evidence type="ECO:0000313" key="4">
    <source>
        <dbReference type="Proteomes" id="UP000494165"/>
    </source>
</evidence>
<feature type="chain" id="PRO_5035718158" description="SXP/RAL-2 family protein Ani s 5-like cation-binding domain-containing protein" evidence="2">
    <location>
        <begin position="17"/>
        <end position="194"/>
    </location>
</feature>
<dbReference type="OrthoDB" id="8115237at2759"/>
<dbReference type="SUPFAM" id="SSF47857">
    <property type="entry name" value="Apolipophorin-III"/>
    <property type="match status" value="1"/>
</dbReference>
<dbReference type="Proteomes" id="UP000494165">
    <property type="component" value="Unassembled WGS sequence"/>
</dbReference>
<keyword evidence="1" id="KW-0175">Coiled coil</keyword>
<dbReference type="AlphaFoldDB" id="A0A8S1C320"/>
<comment type="caution">
    <text evidence="3">The sequence shown here is derived from an EMBL/GenBank/DDBJ whole genome shotgun (WGS) entry which is preliminary data.</text>
</comment>
<accession>A0A8S1C320</accession>
<organism evidence="3 4">
    <name type="scientific">Cloeon dipterum</name>
    <dbReference type="NCBI Taxonomy" id="197152"/>
    <lineage>
        <taxon>Eukaryota</taxon>
        <taxon>Metazoa</taxon>
        <taxon>Ecdysozoa</taxon>
        <taxon>Arthropoda</taxon>
        <taxon>Hexapoda</taxon>
        <taxon>Insecta</taxon>
        <taxon>Pterygota</taxon>
        <taxon>Palaeoptera</taxon>
        <taxon>Ephemeroptera</taxon>
        <taxon>Pisciforma</taxon>
        <taxon>Baetidae</taxon>
        <taxon>Cloeon</taxon>
    </lineage>
</organism>
<keyword evidence="2" id="KW-0732">Signal</keyword>
<dbReference type="Gene3D" id="1.20.120.20">
    <property type="entry name" value="Apolipoprotein"/>
    <property type="match status" value="1"/>
</dbReference>
<dbReference type="GO" id="GO:0006869">
    <property type="term" value="P:lipid transport"/>
    <property type="evidence" value="ECO:0007669"/>
    <property type="project" value="InterPro"/>
</dbReference>
<feature type="signal peptide" evidence="2">
    <location>
        <begin position="1"/>
        <end position="16"/>
    </location>
</feature>